<feature type="domain" description="Penicillin-binding protein transpeptidase" evidence="2">
    <location>
        <begin position="41"/>
        <end position="261"/>
    </location>
</feature>
<comment type="caution">
    <text evidence="3">The sequence shown here is derived from an EMBL/GenBank/DDBJ whole genome shotgun (WGS) entry which is preliminary data.</text>
</comment>
<dbReference type="Pfam" id="PF00905">
    <property type="entry name" value="Transpeptidase"/>
    <property type="match status" value="1"/>
</dbReference>
<dbReference type="GO" id="GO:0008658">
    <property type="term" value="F:penicillin binding"/>
    <property type="evidence" value="ECO:0007669"/>
    <property type="project" value="InterPro"/>
</dbReference>
<name>A0A4R2D2P8_SHIGR</name>
<evidence type="ECO:0000259" key="2">
    <source>
        <dbReference type="Pfam" id="PF00905"/>
    </source>
</evidence>
<reference evidence="3 4" key="1">
    <citation type="submission" date="2019-03" db="EMBL/GenBank/DDBJ databases">
        <title>Genomic Encyclopedia of Type Strains, Phase IV (KMG-IV): sequencing the most valuable type-strain genomes for metagenomic binning, comparative biology and taxonomic classification.</title>
        <authorList>
            <person name="Goeker M."/>
        </authorList>
    </citation>
    <scope>NUCLEOTIDE SEQUENCE [LARGE SCALE GENOMIC DNA]</scope>
    <source>
        <strain evidence="3 4">DSM 18401</strain>
    </source>
</reference>
<dbReference type="Proteomes" id="UP000295351">
    <property type="component" value="Unassembled WGS sequence"/>
</dbReference>
<dbReference type="Gene3D" id="3.40.710.10">
    <property type="entry name" value="DD-peptidase/beta-lactamase superfamily"/>
    <property type="match status" value="1"/>
</dbReference>
<evidence type="ECO:0000313" key="4">
    <source>
        <dbReference type="Proteomes" id="UP000295351"/>
    </source>
</evidence>
<keyword evidence="1" id="KW-0732">Signal</keyword>
<proteinExistence type="predicted"/>
<dbReference type="SUPFAM" id="SSF56601">
    <property type="entry name" value="beta-lactamase/transpeptidase-like"/>
    <property type="match status" value="1"/>
</dbReference>
<dbReference type="InterPro" id="IPR012338">
    <property type="entry name" value="Beta-lactam/transpept-like"/>
</dbReference>
<protein>
    <submittedName>
        <fullName evidence="3">Beta-lactamase class D</fullName>
    </submittedName>
</protein>
<organism evidence="3 4">
    <name type="scientific">Shinella granuli</name>
    <dbReference type="NCBI Taxonomy" id="323621"/>
    <lineage>
        <taxon>Bacteria</taxon>
        <taxon>Pseudomonadati</taxon>
        <taxon>Pseudomonadota</taxon>
        <taxon>Alphaproteobacteria</taxon>
        <taxon>Hyphomicrobiales</taxon>
        <taxon>Rhizobiaceae</taxon>
        <taxon>Shinella</taxon>
    </lineage>
</organism>
<gene>
    <name evidence="3" type="ORF">EV665_101191</name>
</gene>
<sequence>MDMRLFAAGILLAAGFSAPAEARIICTIVADAASDEVILEKGDCESRVTPASTFKVPLAVMGYDSGFLEDAGEPVLPFMKGDPDWGGDAWRQPATPKRWMEFSIVWYSQRITAFLGYEQLRDYADAFGYGNADMAGDPGKDNGLERAWIASSLKISPREQVAFLKKLVNHELPVSADAMDRAMEILERRDLADGWRAQGKTGMAYPRKADGNFDYARPWGWYVGWARRDDRTVVFARLIQDEKRQEPRTSLRARDSILKELPGLLATE</sequence>
<dbReference type="NCBIfam" id="NF000270">
    <property type="entry name" value="bla_class_D_alt"/>
    <property type="match status" value="1"/>
</dbReference>
<accession>A0A4R2D2P8</accession>
<keyword evidence="4" id="KW-1185">Reference proteome</keyword>
<dbReference type="EMBL" id="SLVX01000001">
    <property type="protein sequence ID" value="TCN48457.1"/>
    <property type="molecule type" value="Genomic_DNA"/>
</dbReference>
<dbReference type="RefSeq" id="WP_133032750.1">
    <property type="nucleotide sequence ID" value="NZ_BAABEI010000012.1"/>
</dbReference>
<feature type="signal peptide" evidence="1">
    <location>
        <begin position="1"/>
        <end position="22"/>
    </location>
</feature>
<dbReference type="InterPro" id="IPR001460">
    <property type="entry name" value="PCN-bd_Tpept"/>
</dbReference>
<evidence type="ECO:0000256" key="1">
    <source>
        <dbReference type="SAM" id="SignalP"/>
    </source>
</evidence>
<evidence type="ECO:0000313" key="3">
    <source>
        <dbReference type="EMBL" id="TCN48457.1"/>
    </source>
</evidence>
<feature type="chain" id="PRO_5020963032" evidence="1">
    <location>
        <begin position="23"/>
        <end position="268"/>
    </location>
</feature>
<dbReference type="AlphaFoldDB" id="A0A4R2D2P8"/>